<name>A0ACB9MEF8_BAUVA</name>
<keyword evidence="2" id="KW-1185">Reference proteome</keyword>
<evidence type="ECO:0000313" key="2">
    <source>
        <dbReference type="Proteomes" id="UP000828941"/>
    </source>
</evidence>
<organism evidence="1 2">
    <name type="scientific">Bauhinia variegata</name>
    <name type="common">Purple orchid tree</name>
    <name type="synonym">Phanera variegata</name>
    <dbReference type="NCBI Taxonomy" id="167791"/>
    <lineage>
        <taxon>Eukaryota</taxon>
        <taxon>Viridiplantae</taxon>
        <taxon>Streptophyta</taxon>
        <taxon>Embryophyta</taxon>
        <taxon>Tracheophyta</taxon>
        <taxon>Spermatophyta</taxon>
        <taxon>Magnoliopsida</taxon>
        <taxon>eudicotyledons</taxon>
        <taxon>Gunneridae</taxon>
        <taxon>Pentapetalae</taxon>
        <taxon>rosids</taxon>
        <taxon>fabids</taxon>
        <taxon>Fabales</taxon>
        <taxon>Fabaceae</taxon>
        <taxon>Cercidoideae</taxon>
        <taxon>Cercideae</taxon>
        <taxon>Bauhiniinae</taxon>
        <taxon>Bauhinia</taxon>
    </lineage>
</organism>
<proteinExistence type="predicted"/>
<accession>A0ACB9MEF8</accession>
<evidence type="ECO:0000313" key="1">
    <source>
        <dbReference type="EMBL" id="KAI4322371.1"/>
    </source>
</evidence>
<protein>
    <submittedName>
        <fullName evidence="1">Uncharacterized protein</fullName>
    </submittedName>
</protein>
<dbReference type="Proteomes" id="UP000828941">
    <property type="component" value="Chromosome 9"/>
</dbReference>
<reference evidence="1 2" key="1">
    <citation type="journal article" date="2022" name="DNA Res.">
        <title>Chromosomal-level genome assembly of the orchid tree Bauhinia variegata (Leguminosae; Cercidoideae) supports the allotetraploid origin hypothesis of Bauhinia.</title>
        <authorList>
            <person name="Zhong Y."/>
            <person name="Chen Y."/>
            <person name="Zheng D."/>
            <person name="Pang J."/>
            <person name="Liu Y."/>
            <person name="Luo S."/>
            <person name="Meng S."/>
            <person name="Qian L."/>
            <person name="Wei D."/>
            <person name="Dai S."/>
            <person name="Zhou R."/>
        </authorList>
    </citation>
    <scope>NUCLEOTIDE SEQUENCE [LARGE SCALE GENOMIC DNA]</scope>
    <source>
        <strain evidence="1">BV-YZ2020</strain>
    </source>
</reference>
<sequence>MTFEIVYQRRKKRNGSTETQWIPETPAKANVIQKNCSDGLASGSEPENKNCHDFNTSADHDTKEESPFDTKAPDNISSLECVDFGIQAPGSKDTNDTLCIDFGIQTPGQKGEKDSTYMNGRLRKKRKKKYWPKVVGQCKRKKVAEPKLFSKKTETGKAKRSPKPKTQKHDDEYIPRPSTPIPKRSNLKRRATSCKRSLIFDLENSSESMKAFETASSSFDQSATNDLGFKYNSLQVYESRFLGSLCPNLSSLNVCKKKRSTPRRKRIPARLSSCIRSTWSIRKKKRSKGYTIKRSNYLLAWAAIPMCNQISVRSSSCGFQLVPKVVQLLSKKFLSLKIGDKVKRERKTNKKKGNEIIPYKEPSSKIKKPRQGKKTNPHELVADKQVPVPYTIKLPQQANLNELAAANQIVPYKIRKNRARRQGMEVNLYEPGANNQVVPYKIKKPRQITKVILDEESIRVWKLLRDGKDDEEMDSEKQKYWERERNLFKGRIETFIHRMHLVQGNRRFSPWKGSVLDSVIGVYLTQNVSDYLSSNAYMSLAARFPVEQKTSCYCDSNCDSNEDRETPSRQESVESNHISDERRKTSQEAESNTFDEMKSQSQKFKESSDFHDPLRINKTNHSRKLESPGIIFGKTKSAVSKKTKKAMGEEEKDIEEKEKLYWEELRKTFTKSGMRDSNHMDSINWEAVMQAGKEAVAEAIECRGQHNVNAVRILAFLNKLKEMHGNVDIEWLRYAPPQKVKEYLLKVYGLGLKSVECIRLLALQHVAFPVDVNVSRIATRLGWVPLEPLPEHIKFHALDHANLALPAAGTTLDERSTDSANLALPAETTSEERFADKNIVTSFVPNFTMPSNRRSTSISEVNSSTPQNQGKECQCQCEPIIEMPPSPEPLIEHEIEDIEDFFKDTVNIEKISNIDLNDKKCVKEHEFLDDDVTMNKSKALIALTVDATSIPAPKLKAVSRLRTQRLVYELPDTSSLLEGFEKRECDDPCNFLFAIWTRDEIKNQSEDASNSRNNSDLSDNNVEEEEKLDSTVPGTILIPCRTAMKGRFPLNGTYFQVNEVFADDYSSRHPINVPRKLLWTLERRIVYFGTSISSILKGYICVRGFDRKTGAPRPLLKRFHISTANTSKKKNDSSANKSKKKNGKAQEE</sequence>
<dbReference type="EMBL" id="CM039434">
    <property type="protein sequence ID" value="KAI4322371.1"/>
    <property type="molecule type" value="Genomic_DNA"/>
</dbReference>
<gene>
    <name evidence="1" type="ORF">L6164_022074</name>
</gene>
<comment type="caution">
    <text evidence="1">The sequence shown here is derived from an EMBL/GenBank/DDBJ whole genome shotgun (WGS) entry which is preliminary data.</text>
</comment>